<sequence>MSEPKVRTLGSTECSWCKAVQGGTGIAVIALRTSKPPNINRLQNALHKLQISHPILRSTLLQHTSTFSFLTSPTPFLQLTTHDLSLNLNDAVTISPLQQILELELNKDSTWRDTARNSNEMFFGSVYELPNNVWIIALRLHVAACDRTTAVLLLGELLELMENKEEIVIEDQNDKNVSLAIEDLVPSEKTKKPLLARGLNVLGYSLNSFKLTNLKFNDSKTTRFSQVVRLQLNQDDTKGVLAGCAWNGIKVCGVMSAAGLIAAHSSKCGSKKYGIVTLTDCRSSFQSRLSDCFG</sequence>
<dbReference type="AlphaFoldDB" id="A0A2Z6NXZ1"/>
<gene>
    <name evidence="1" type="ORF">TSUD_25220</name>
</gene>
<dbReference type="InterPro" id="IPR023213">
    <property type="entry name" value="CAT-like_dom_sf"/>
</dbReference>
<dbReference type="PANTHER" id="PTHR34375">
    <property type="entry name" value="GATA ZINC FINGER PROTEIN-RELATED"/>
    <property type="match status" value="1"/>
</dbReference>
<accession>A0A2Z6NXZ1</accession>
<organism evidence="1 2">
    <name type="scientific">Trifolium subterraneum</name>
    <name type="common">Subterranean clover</name>
    <dbReference type="NCBI Taxonomy" id="3900"/>
    <lineage>
        <taxon>Eukaryota</taxon>
        <taxon>Viridiplantae</taxon>
        <taxon>Streptophyta</taxon>
        <taxon>Embryophyta</taxon>
        <taxon>Tracheophyta</taxon>
        <taxon>Spermatophyta</taxon>
        <taxon>Magnoliopsida</taxon>
        <taxon>eudicotyledons</taxon>
        <taxon>Gunneridae</taxon>
        <taxon>Pentapetalae</taxon>
        <taxon>rosids</taxon>
        <taxon>fabids</taxon>
        <taxon>Fabales</taxon>
        <taxon>Fabaceae</taxon>
        <taxon>Papilionoideae</taxon>
        <taxon>50 kb inversion clade</taxon>
        <taxon>NPAAA clade</taxon>
        <taxon>Hologalegina</taxon>
        <taxon>IRL clade</taxon>
        <taxon>Trifolieae</taxon>
        <taxon>Trifolium</taxon>
    </lineage>
</organism>
<protein>
    <recommendedName>
        <fullName evidence="3">Condensation domain-containing protein</fullName>
    </recommendedName>
</protein>
<dbReference type="PANTHER" id="PTHR34375:SF3">
    <property type="entry name" value="CONDENSATION DOMAIN-CONTAINING PROTEIN"/>
    <property type="match status" value="1"/>
</dbReference>
<dbReference type="SUPFAM" id="SSF52777">
    <property type="entry name" value="CoA-dependent acyltransferases"/>
    <property type="match status" value="1"/>
</dbReference>
<reference evidence="2" key="1">
    <citation type="journal article" date="2017" name="Front. Plant Sci.">
        <title>Climate Clever Clovers: New Paradigm to Reduce the Environmental Footprint of Ruminants by Breeding Low Methanogenic Forages Utilizing Haplotype Variation.</title>
        <authorList>
            <person name="Kaur P."/>
            <person name="Appels R."/>
            <person name="Bayer P.E."/>
            <person name="Keeble-Gagnere G."/>
            <person name="Wang J."/>
            <person name="Hirakawa H."/>
            <person name="Shirasawa K."/>
            <person name="Vercoe P."/>
            <person name="Stefanova K."/>
            <person name="Durmic Z."/>
            <person name="Nichols P."/>
            <person name="Revell C."/>
            <person name="Isobe S.N."/>
            <person name="Edwards D."/>
            <person name="Erskine W."/>
        </authorList>
    </citation>
    <scope>NUCLEOTIDE SEQUENCE [LARGE SCALE GENOMIC DNA]</scope>
    <source>
        <strain evidence="2">cv. Daliak</strain>
    </source>
</reference>
<evidence type="ECO:0008006" key="3">
    <source>
        <dbReference type="Google" id="ProtNLM"/>
    </source>
</evidence>
<name>A0A2Z6NXZ1_TRISU</name>
<dbReference type="Proteomes" id="UP000242715">
    <property type="component" value="Unassembled WGS sequence"/>
</dbReference>
<keyword evidence="2" id="KW-1185">Reference proteome</keyword>
<proteinExistence type="predicted"/>
<evidence type="ECO:0000313" key="2">
    <source>
        <dbReference type="Proteomes" id="UP000242715"/>
    </source>
</evidence>
<evidence type="ECO:0000313" key="1">
    <source>
        <dbReference type="EMBL" id="GAU49064.1"/>
    </source>
</evidence>
<dbReference type="EMBL" id="DF974513">
    <property type="protein sequence ID" value="GAU49064.1"/>
    <property type="molecule type" value="Genomic_DNA"/>
</dbReference>
<dbReference type="Gene3D" id="3.30.559.10">
    <property type="entry name" value="Chloramphenicol acetyltransferase-like domain"/>
    <property type="match status" value="1"/>
</dbReference>
<dbReference type="OrthoDB" id="439993at2759"/>